<organism evidence="3 4">
    <name type="scientific">Motilibacter deserti</name>
    <dbReference type="NCBI Taxonomy" id="2714956"/>
    <lineage>
        <taxon>Bacteria</taxon>
        <taxon>Bacillati</taxon>
        <taxon>Actinomycetota</taxon>
        <taxon>Actinomycetes</taxon>
        <taxon>Motilibacterales</taxon>
        <taxon>Motilibacteraceae</taxon>
        <taxon>Motilibacter</taxon>
    </lineage>
</organism>
<feature type="transmembrane region" description="Helical" evidence="1">
    <location>
        <begin position="184"/>
        <end position="206"/>
    </location>
</feature>
<dbReference type="RefSeq" id="WP_166284319.1">
    <property type="nucleotide sequence ID" value="NZ_JAANNP010000059.1"/>
</dbReference>
<comment type="caution">
    <text evidence="3">The sequence shown here is derived from an EMBL/GenBank/DDBJ whole genome shotgun (WGS) entry which is preliminary data.</text>
</comment>
<proteinExistence type="predicted"/>
<feature type="domain" description="YdbS-like PH" evidence="2">
    <location>
        <begin position="70"/>
        <end position="148"/>
    </location>
</feature>
<dbReference type="PIRSF" id="PIRSF026631">
    <property type="entry name" value="UCP026631"/>
    <property type="match status" value="1"/>
</dbReference>
<evidence type="ECO:0000256" key="1">
    <source>
        <dbReference type="SAM" id="Phobius"/>
    </source>
</evidence>
<feature type="transmembrane region" description="Helical" evidence="1">
    <location>
        <begin position="52"/>
        <end position="72"/>
    </location>
</feature>
<keyword evidence="1" id="KW-0812">Transmembrane</keyword>
<sequence length="448" mass="48174">MSTPVEAGRVVELRRLHPLTPFVRGWKALAVIVAILGQQAAEGRGGSPTPMLIVLGAVVPLALVYGWVAWLFTRFGFDGEELLIESGALFRRSRRVRLDRLQAVDVVRPLLGRLLGLAELRLEVVGGRSSEGGLAYLGEDAALRLRAELLARAAGVRAAEGEEAPEAPEVVLHKVPAGRLVGSVLLSMPTILTLGLAVVLLVGVAITGEPGFAFAILPVLLPLGGGMAQRLISEFDFTVAGSPDGLRLRRGLLETRAQTVPPGRVQALRIVSPLLWRSRGWVRVEVSVAGYGKESASESSALLPVAPRHEAYDLVRLVLQAEVGPHPGPEAVPLTPVPARARSIDPVAWRGLAVGADDRVFVSTRGVLRREMDVVPHAKAQSVRVTQGPLQRRLGLASLHLDLPPGIRPYADHRDAAEAGELLRREVELARAARARALPERWAERREG</sequence>
<feature type="domain" description="YdbS-like PH" evidence="2">
    <location>
        <begin position="349"/>
        <end position="424"/>
    </location>
</feature>
<evidence type="ECO:0000259" key="2">
    <source>
        <dbReference type="Pfam" id="PF03703"/>
    </source>
</evidence>
<dbReference type="PANTHER" id="PTHR34473:SF2">
    <property type="entry name" value="UPF0699 TRANSMEMBRANE PROTEIN YDBT"/>
    <property type="match status" value="1"/>
</dbReference>
<dbReference type="Proteomes" id="UP000800981">
    <property type="component" value="Unassembled WGS sequence"/>
</dbReference>
<keyword evidence="4" id="KW-1185">Reference proteome</keyword>
<dbReference type="InterPro" id="IPR005182">
    <property type="entry name" value="YdbS-like_PH"/>
</dbReference>
<accession>A0ABX0GYC7</accession>
<feature type="transmembrane region" description="Helical" evidence="1">
    <location>
        <begin position="21"/>
        <end position="40"/>
    </location>
</feature>
<keyword evidence="1" id="KW-1133">Transmembrane helix</keyword>
<evidence type="ECO:0000313" key="4">
    <source>
        <dbReference type="Proteomes" id="UP000800981"/>
    </source>
</evidence>
<dbReference type="Pfam" id="PF03703">
    <property type="entry name" value="bPH_2"/>
    <property type="match status" value="3"/>
</dbReference>
<evidence type="ECO:0000313" key="3">
    <source>
        <dbReference type="EMBL" id="NHC15832.1"/>
    </source>
</evidence>
<feature type="domain" description="YdbS-like PH" evidence="2">
    <location>
        <begin position="243"/>
        <end position="314"/>
    </location>
</feature>
<reference evidence="3 4" key="1">
    <citation type="submission" date="2020-03" db="EMBL/GenBank/DDBJ databases">
        <title>Two novel Motilibacter sp.</title>
        <authorList>
            <person name="Liu S."/>
        </authorList>
    </citation>
    <scope>NUCLEOTIDE SEQUENCE [LARGE SCALE GENOMIC DNA]</scope>
    <source>
        <strain evidence="3 4">E257</strain>
    </source>
</reference>
<gene>
    <name evidence="3" type="ORF">G9H71_18785</name>
</gene>
<protein>
    <submittedName>
        <fullName evidence="3">PH domain-containing protein</fullName>
    </submittedName>
</protein>
<dbReference type="PANTHER" id="PTHR34473">
    <property type="entry name" value="UPF0699 TRANSMEMBRANE PROTEIN YDBS"/>
    <property type="match status" value="1"/>
</dbReference>
<name>A0ABX0GYC7_9ACTN</name>
<keyword evidence="1" id="KW-0472">Membrane</keyword>
<dbReference type="InterPro" id="IPR014529">
    <property type="entry name" value="UCP026631"/>
</dbReference>
<dbReference type="EMBL" id="JAANNP010000059">
    <property type="protein sequence ID" value="NHC15832.1"/>
    <property type="molecule type" value="Genomic_DNA"/>
</dbReference>